<comment type="similarity">
    <text evidence="8">Belongs to the NAD kinase family.</text>
</comment>
<evidence type="ECO:0000256" key="1">
    <source>
        <dbReference type="ARBA" id="ARBA00022679"/>
    </source>
</evidence>
<dbReference type="InterPro" id="IPR017438">
    <property type="entry name" value="ATP-NAD_kinase_N"/>
</dbReference>
<reference evidence="9 10" key="1">
    <citation type="journal article" date="2015" name="Genome Announc.">
        <title>Expanding the biotechnology potential of lactobacilli through comparative genomics of 213 strains and associated genera.</title>
        <authorList>
            <person name="Sun Z."/>
            <person name="Harris H.M."/>
            <person name="McCann A."/>
            <person name="Guo C."/>
            <person name="Argimon S."/>
            <person name="Zhang W."/>
            <person name="Yang X."/>
            <person name="Jeffery I.B."/>
            <person name="Cooney J.C."/>
            <person name="Kagawa T.F."/>
            <person name="Liu W."/>
            <person name="Song Y."/>
            <person name="Salvetti E."/>
            <person name="Wrobel A."/>
            <person name="Rasinkangas P."/>
            <person name="Parkhill J."/>
            <person name="Rea M.C."/>
            <person name="O'Sullivan O."/>
            <person name="Ritari J."/>
            <person name="Douillard F.P."/>
            <person name="Paul Ross R."/>
            <person name="Yang R."/>
            <person name="Briner A.E."/>
            <person name="Felis G.E."/>
            <person name="de Vos W.M."/>
            <person name="Barrangou R."/>
            <person name="Klaenhammer T.R."/>
            <person name="Caufield P.W."/>
            <person name="Cui Y."/>
            <person name="Zhang H."/>
            <person name="O'Toole P.W."/>
        </authorList>
    </citation>
    <scope>NUCLEOTIDE SEQUENCE [LARGE SCALE GENOMIC DNA]</scope>
    <source>
        <strain evidence="9 10">DSM 20001</strain>
    </source>
</reference>
<dbReference type="InterPro" id="IPR016064">
    <property type="entry name" value="NAD/diacylglycerol_kinase_sf"/>
</dbReference>
<sequence length="271" mass="30389">MRITVFHNSNTKSVHTAADLIAKLKRAGFSVVKNNPEIVITIGGDGTLLSAFHEYAHMLDRVRFIGVHTGHLGFYTDWRDYELDELVASLKGDGSEQIISYPLLDVGVRYAGDNSVTHYLALNESTLKRVSATMVTDVYIRDELFESFRGDGLCISTPTGSTAYNKSIGGAVLHPRLEAIQLAEIASINNRVFRTLSAPVVIAPDEWIDLYPDPKGKDDYVMTVDRFAPKKRLITAIRYQIAKQRISFAGYRHTHFWNRVEDAFIGEKQHG</sequence>
<dbReference type="eggNOG" id="COG0061">
    <property type="taxonomic scope" value="Bacteria"/>
</dbReference>
<dbReference type="PANTHER" id="PTHR20275:SF0">
    <property type="entry name" value="NAD KINASE"/>
    <property type="match status" value="1"/>
</dbReference>
<dbReference type="EC" id="2.7.1.23" evidence="8"/>
<accession>A0A0R1EYA1</accession>
<feature type="active site" description="Proton acceptor" evidence="8">
    <location>
        <position position="45"/>
    </location>
</feature>
<dbReference type="NCBIfam" id="NF003424">
    <property type="entry name" value="PRK04885.1"/>
    <property type="match status" value="1"/>
</dbReference>
<feature type="binding site" evidence="8">
    <location>
        <position position="186"/>
    </location>
    <ligand>
        <name>NAD(+)</name>
        <dbReference type="ChEBI" id="CHEBI:57540"/>
    </ligand>
</feature>
<dbReference type="PANTHER" id="PTHR20275">
    <property type="entry name" value="NAD KINASE"/>
    <property type="match status" value="1"/>
</dbReference>
<keyword evidence="2 8" id="KW-0547">Nucleotide-binding</keyword>
<dbReference type="InterPro" id="IPR017437">
    <property type="entry name" value="ATP-NAD_kinase_PpnK-typ_C"/>
</dbReference>
<evidence type="ECO:0000256" key="4">
    <source>
        <dbReference type="ARBA" id="ARBA00022840"/>
    </source>
</evidence>
<dbReference type="GO" id="GO:0019674">
    <property type="term" value="P:NAD+ metabolic process"/>
    <property type="evidence" value="ECO:0007669"/>
    <property type="project" value="InterPro"/>
</dbReference>
<organism evidence="9 10">
    <name type="scientific">Loigolactobacillus coryniformis subsp. coryniformis KCTC 3167 = DSM 20001</name>
    <dbReference type="NCBI Taxonomy" id="913848"/>
    <lineage>
        <taxon>Bacteria</taxon>
        <taxon>Bacillati</taxon>
        <taxon>Bacillota</taxon>
        <taxon>Bacilli</taxon>
        <taxon>Lactobacillales</taxon>
        <taxon>Lactobacillaceae</taxon>
        <taxon>Loigolactobacillus</taxon>
    </lineage>
</organism>
<keyword evidence="4 8" id="KW-0067">ATP-binding</keyword>
<dbReference type="PATRIC" id="fig|913848.6.peg.2330"/>
<dbReference type="Pfam" id="PF20143">
    <property type="entry name" value="NAD_kinase_C"/>
    <property type="match status" value="1"/>
</dbReference>
<keyword evidence="6 8" id="KW-0520">NAD</keyword>
<dbReference type="GeneID" id="65917622"/>
<keyword evidence="8" id="KW-0963">Cytoplasm</keyword>
<comment type="caution">
    <text evidence="9">The sequence shown here is derived from an EMBL/GenBank/DDBJ whole genome shotgun (WGS) entry which is preliminary data.</text>
</comment>
<dbReference type="GO" id="GO:0051287">
    <property type="term" value="F:NAD binding"/>
    <property type="evidence" value="ECO:0007669"/>
    <property type="project" value="UniProtKB-ARBA"/>
</dbReference>
<dbReference type="SUPFAM" id="SSF111331">
    <property type="entry name" value="NAD kinase/diacylglycerol kinase-like"/>
    <property type="match status" value="1"/>
</dbReference>
<keyword evidence="1 8" id="KW-0808">Transferase</keyword>
<dbReference type="Gene3D" id="3.40.50.10330">
    <property type="entry name" value="Probable inorganic polyphosphate/atp-NAD kinase, domain 1"/>
    <property type="match status" value="1"/>
</dbReference>
<evidence type="ECO:0000256" key="3">
    <source>
        <dbReference type="ARBA" id="ARBA00022777"/>
    </source>
</evidence>
<comment type="catalytic activity">
    <reaction evidence="7 8">
        <text>NAD(+) + ATP = ADP + NADP(+) + H(+)</text>
        <dbReference type="Rhea" id="RHEA:18629"/>
        <dbReference type="ChEBI" id="CHEBI:15378"/>
        <dbReference type="ChEBI" id="CHEBI:30616"/>
        <dbReference type="ChEBI" id="CHEBI:57540"/>
        <dbReference type="ChEBI" id="CHEBI:58349"/>
        <dbReference type="ChEBI" id="CHEBI:456216"/>
        <dbReference type="EC" id="2.7.1.23"/>
    </reaction>
</comment>
<protein>
    <recommendedName>
        <fullName evidence="8">NAD kinase</fullName>
        <ecNumber evidence="8">2.7.1.23</ecNumber>
    </recommendedName>
    <alternativeName>
        <fullName evidence="8">ATP-dependent NAD kinase</fullName>
    </alternativeName>
</protein>
<dbReference type="GO" id="GO:0005524">
    <property type="term" value="F:ATP binding"/>
    <property type="evidence" value="ECO:0007669"/>
    <property type="project" value="UniProtKB-KW"/>
</dbReference>
<dbReference type="InterPro" id="IPR002504">
    <property type="entry name" value="NADK"/>
</dbReference>
<comment type="cofactor">
    <cofactor evidence="8">
        <name>a divalent metal cation</name>
        <dbReference type="ChEBI" id="CHEBI:60240"/>
    </cofactor>
</comment>
<feature type="binding site" evidence="8">
    <location>
        <begin position="162"/>
        <end position="167"/>
    </location>
    <ligand>
        <name>NAD(+)</name>
        <dbReference type="ChEBI" id="CHEBI:57540"/>
    </ligand>
</feature>
<evidence type="ECO:0000256" key="7">
    <source>
        <dbReference type="ARBA" id="ARBA00047925"/>
    </source>
</evidence>
<dbReference type="AlphaFoldDB" id="A0A0R1EYA1"/>
<comment type="subcellular location">
    <subcellularLocation>
        <location evidence="8">Cytoplasm</location>
    </subcellularLocation>
</comment>
<feature type="binding site" evidence="8">
    <location>
        <position position="149"/>
    </location>
    <ligand>
        <name>NAD(+)</name>
        <dbReference type="ChEBI" id="CHEBI:57540"/>
    </ligand>
</feature>
<dbReference type="GO" id="GO:0006741">
    <property type="term" value="P:NADP+ biosynthetic process"/>
    <property type="evidence" value="ECO:0007669"/>
    <property type="project" value="UniProtKB-UniRule"/>
</dbReference>
<dbReference type="RefSeq" id="WP_010010155.1">
    <property type="nucleotide sequence ID" value="NZ_AZCN01000076.1"/>
</dbReference>
<dbReference type="EMBL" id="AZCN01000076">
    <property type="protein sequence ID" value="KRK14556.1"/>
    <property type="molecule type" value="Genomic_DNA"/>
</dbReference>
<dbReference type="Gene3D" id="2.60.200.30">
    <property type="entry name" value="Probable inorganic polyphosphate/atp-NAD kinase, domain 2"/>
    <property type="match status" value="1"/>
</dbReference>
<dbReference type="Pfam" id="PF01513">
    <property type="entry name" value="NAD_kinase"/>
    <property type="match status" value="1"/>
</dbReference>
<gene>
    <name evidence="8" type="primary">nadK</name>
    <name evidence="9" type="ORF">FD22_GL002283</name>
</gene>
<dbReference type="GO" id="GO:0005737">
    <property type="term" value="C:cytoplasm"/>
    <property type="evidence" value="ECO:0007669"/>
    <property type="project" value="UniProtKB-SubCell"/>
</dbReference>
<dbReference type="HAMAP" id="MF_00361">
    <property type="entry name" value="NAD_kinase"/>
    <property type="match status" value="1"/>
</dbReference>
<evidence type="ECO:0000256" key="2">
    <source>
        <dbReference type="ARBA" id="ARBA00022741"/>
    </source>
</evidence>
<feature type="binding site" evidence="8">
    <location>
        <begin position="45"/>
        <end position="46"/>
    </location>
    <ligand>
        <name>NAD(+)</name>
        <dbReference type="ChEBI" id="CHEBI:57540"/>
    </ligand>
</feature>
<evidence type="ECO:0000256" key="8">
    <source>
        <dbReference type="HAMAP-Rule" id="MF_00361"/>
    </source>
</evidence>
<comment type="caution">
    <text evidence="8">Lacks conserved residue(s) required for the propagation of feature annotation.</text>
</comment>
<dbReference type="GO" id="GO:0046872">
    <property type="term" value="F:metal ion binding"/>
    <property type="evidence" value="ECO:0007669"/>
    <property type="project" value="UniProtKB-UniRule"/>
</dbReference>
<evidence type="ECO:0000256" key="6">
    <source>
        <dbReference type="ARBA" id="ARBA00023027"/>
    </source>
</evidence>
<keyword evidence="5 8" id="KW-0521">NADP</keyword>
<feature type="binding site" evidence="8">
    <location>
        <position position="151"/>
    </location>
    <ligand>
        <name>NAD(+)</name>
        <dbReference type="ChEBI" id="CHEBI:57540"/>
    </ligand>
</feature>
<evidence type="ECO:0000313" key="10">
    <source>
        <dbReference type="Proteomes" id="UP000051181"/>
    </source>
</evidence>
<proteinExistence type="inferred from homology"/>
<evidence type="ECO:0000256" key="5">
    <source>
        <dbReference type="ARBA" id="ARBA00022857"/>
    </source>
</evidence>
<feature type="binding site" evidence="8">
    <location>
        <begin position="123"/>
        <end position="124"/>
    </location>
    <ligand>
        <name>NAD(+)</name>
        <dbReference type="ChEBI" id="CHEBI:57540"/>
    </ligand>
</feature>
<dbReference type="Proteomes" id="UP000051181">
    <property type="component" value="Unassembled WGS sequence"/>
</dbReference>
<comment type="function">
    <text evidence="8">Involved in the regulation of the intracellular balance of NAD and NADP, and is a key enzyme in the biosynthesis of NADP. Catalyzes specifically the phosphorylation on 2'-hydroxyl of the adenosine moiety of NAD to yield NADP.</text>
</comment>
<keyword evidence="3 8" id="KW-0418">Kinase</keyword>
<dbReference type="GO" id="GO:0003951">
    <property type="term" value="F:NAD+ kinase activity"/>
    <property type="evidence" value="ECO:0007669"/>
    <property type="project" value="UniProtKB-UniRule"/>
</dbReference>
<evidence type="ECO:0000313" key="9">
    <source>
        <dbReference type="EMBL" id="KRK14556.1"/>
    </source>
</evidence>
<name>A0A0R1EYA1_9LACO</name>